<sequence length="203" mass="23685">MKNLVLNSLLLVFLNSCASYSDNFQVSEKKLESFTPEFLVNSSKEKSFRMSIDAYGNNFSGIVVSKKINPNHYRFAFLNEFGGKMLDFELENQQIKVHHVIEKLNRKIILNMLSKDFNLLFNENNKITKAFESDDYSILESEINDKPVYYFTKNDVLEKTVMTSGKKEKISLQYHYIQTEFPDVEISHGKVKIKIYLHLLESN</sequence>
<evidence type="ECO:0008006" key="4">
    <source>
        <dbReference type="Google" id="ProtNLM"/>
    </source>
</evidence>
<proteinExistence type="predicted"/>
<feature type="signal peptide" evidence="1">
    <location>
        <begin position="1"/>
        <end position="21"/>
    </location>
</feature>
<keyword evidence="3" id="KW-1185">Reference proteome</keyword>
<dbReference type="Proteomes" id="UP000192393">
    <property type="component" value="Unassembled WGS sequence"/>
</dbReference>
<name>A0A1W1YEU7_9FLAO</name>
<feature type="chain" id="PRO_5013207115" description="Lipoprotein" evidence="1">
    <location>
        <begin position="22"/>
        <end position="203"/>
    </location>
</feature>
<dbReference type="EMBL" id="FWXS01000001">
    <property type="protein sequence ID" value="SMC34666.1"/>
    <property type="molecule type" value="Genomic_DNA"/>
</dbReference>
<keyword evidence="1" id="KW-0732">Signal</keyword>
<gene>
    <name evidence="2" type="ORF">SAMN06296427_101310</name>
</gene>
<evidence type="ECO:0000256" key="1">
    <source>
        <dbReference type="SAM" id="SignalP"/>
    </source>
</evidence>
<dbReference type="OrthoDB" id="1043955at2"/>
<accession>A0A1W1YEU7</accession>
<dbReference type="STRING" id="1434700.SAMN06296427_101310"/>
<evidence type="ECO:0000313" key="3">
    <source>
        <dbReference type="Proteomes" id="UP000192393"/>
    </source>
</evidence>
<dbReference type="AlphaFoldDB" id="A0A1W1YEU7"/>
<reference evidence="2 3" key="1">
    <citation type="submission" date="2017-04" db="EMBL/GenBank/DDBJ databases">
        <authorList>
            <person name="Afonso C.L."/>
            <person name="Miller P.J."/>
            <person name="Scott M.A."/>
            <person name="Spackman E."/>
            <person name="Goraichik I."/>
            <person name="Dimitrov K.M."/>
            <person name="Suarez D.L."/>
            <person name="Swayne D.E."/>
        </authorList>
    </citation>
    <scope>NUCLEOTIDE SEQUENCE [LARGE SCALE GENOMIC DNA]</scope>
    <source>
        <strain evidence="2 3">CGMCC 1.12708</strain>
    </source>
</reference>
<dbReference type="RefSeq" id="WP_084015578.1">
    <property type="nucleotide sequence ID" value="NZ_FWXS01000001.1"/>
</dbReference>
<organism evidence="2 3">
    <name type="scientific">Moheibacter sediminis</name>
    <dbReference type="NCBI Taxonomy" id="1434700"/>
    <lineage>
        <taxon>Bacteria</taxon>
        <taxon>Pseudomonadati</taxon>
        <taxon>Bacteroidota</taxon>
        <taxon>Flavobacteriia</taxon>
        <taxon>Flavobacteriales</taxon>
        <taxon>Weeksellaceae</taxon>
        <taxon>Moheibacter</taxon>
    </lineage>
</organism>
<protein>
    <recommendedName>
        <fullName evidence="4">Lipoprotein</fullName>
    </recommendedName>
</protein>
<evidence type="ECO:0000313" key="2">
    <source>
        <dbReference type="EMBL" id="SMC34666.1"/>
    </source>
</evidence>